<reference evidence="8 9" key="1">
    <citation type="submission" date="2018-06" db="EMBL/GenBank/DDBJ databases">
        <authorList>
            <consortium name="Pathogen Informatics"/>
            <person name="Doyle S."/>
        </authorList>
    </citation>
    <scope>NUCLEOTIDE SEQUENCE [LARGE SCALE GENOMIC DNA]</scope>
    <source>
        <strain evidence="8 9">NCTC1542</strain>
    </source>
</reference>
<evidence type="ECO:0000259" key="7">
    <source>
        <dbReference type="PROSITE" id="PS51900"/>
    </source>
</evidence>
<protein>
    <submittedName>
        <fullName evidence="8">Site-specific recombinase XerD</fullName>
    </submittedName>
</protein>
<organism evidence="8 9">
    <name type="scientific">Mycolicibacterium fortuitum</name>
    <name type="common">Mycobacterium fortuitum</name>
    <dbReference type="NCBI Taxonomy" id="1766"/>
    <lineage>
        <taxon>Bacteria</taxon>
        <taxon>Bacillati</taxon>
        <taxon>Actinomycetota</taxon>
        <taxon>Actinomycetes</taxon>
        <taxon>Mycobacteriales</taxon>
        <taxon>Mycobacteriaceae</taxon>
        <taxon>Mycolicibacterium</taxon>
    </lineage>
</organism>
<dbReference type="InterPro" id="IPR058717">
    <property type="entry name" value="Phage_L5_Integrase_N"/>
</dbReference>
<feature type="domain" description="Core-binding (CB)" evidence="7">
    <location>
        <begin position="84"/>
        <end position="167"/>
    </location>
</feature>
<keyword evidence="3 5" id="KW-0238">DNA-binding</keyword>
<evidence type="ECO:0000259" key="6">
    <source>
        <dbReference type="PROSITE" id="PS51898"/>
    </source>
</evidence>
<dbReference type="InterPro" id="IPR044068">
    <property type="entry name" value="CB"/>
</dbReference>
<proteinExistence type="inferred from homology"/>
<dbReference type="InterPro" id="IPR004107">
    <property type="entry name" value="Integrase_SAM-like_N"/>
</dbReference>
<dbReference type="Gene3D" id="1.10.150.130">
    <property type="match status" value="1"/>
</dbReference>
<evidence type="ECO:0000313" key="8">
    <source>
        <dbReference type="EMBL" id="STZ73706.1"/>
    </source>
</evidence>
<feature type="domain" description="Tyr recombinase" evidence="6">
    <location>
        <begin position="190"/>
        <end position="375"/>
    </location>
</feature>
<dbReference type="PROSITE" id="PS51898">
    <property type="entry name" value="TYR_RECOMBINASE"/>
    <property type="match status" value="1"/>
</dbReference>
<evidence type="ECO:0000256" key="3">
    <source>
        <dbReference type="ARBA" id="ARBA00023125"/>
    </source>
</evidence>
<dbReference type="InterPro" id="IPR013762">
    <property type="entry name" value="Integrase-like_cat_sf"/>
</dbReference>
<dbReference type="Pfam" id="PF00589">
    <property type="entry name" value="Phage_integrase"/>
    <property type="match status" value="1"/>
</dbReference>
<dbReference type="PANTHER" id="PTHR30349:SF64">
    <property type="entry name" value="PROPHAGE INTEGRASE INTD-RELATED"/>
    <property type="match status" value="1"/>
</dbReference>
<evidence type="ECO:0000256" key="2">
    <source>
        <dbReference type="ARBA" id="ARBA00022908"/>
    </source>
</evidence>
<dbReference type="InterPro" id="IPR002104">
    <property type="entry name" value="Integrase_catalytic"/>
</dbReference>
<evidence type="ECO:0000313" key="9">
    <source>
        <dbReference type="Proteomes" id="UP000255389"/>
    </source>
</evidence>
<dbReference type="SUPFAM" id="SSF56349">
    <property type="entry name" value="DNA breaking-rejoining enzymes"/>
    <property type="match status" value="1"/>
</dbReference>
<dbReference type="InterPro" id="IPR011010">
    <property type="entry name" value="DNA_brk_join_enz"/>
</dbReference>
<keyword evidence="4" id="KW-0233">DNA recombination</keyword>
<accession>A0A378U8P3</accession>
<dbReference type="PROSITE" id="PS51900">
    <property type="entry name" value="CB"/>
    <property type="match status" value="1"/>
</dbReference>
<dbReference type="EMBL" id="UGQY01000001">
    <property type="protein sequence ID" value="STZ73706.1"/>
    <property type="molecule type" value="Genomic_DNA"/>
</dbReference>
<dbReference type="InterPro" id="IPR010998">
    <property type="entry name" value="Integrase_recombinase_N"/>
</dbReference>
<dbReference type="PANTHER" id="PTHR30349">
    <property type="entry name" value="PHAGE INTEGRASE-RELATED"/>
    <property type="match status" value="1"/>
</dbReference>
<gene>
    <name evidence="8" type="ORF">NCTC1542_01250</name>
</gene>
<dbReference type="CDD" id="cd01189">
    <property type="entry name" value="INT_ICEBs1_C_like"/>
    <property type="match status" value="1"/>
</dbReference>
<name>A0A378U8P3_MYCFO</name>
<dbReference type="Pfam" id="PF14659">
    <property type="entry name" value="Phage_int_SAM_3"/>
    <property type="match status" value="1"/>
</dbReference>
<dbReference type="GO" id="GO:0015074">
    <property type="term" value="P:DNA integration"/>
    <property type="evidence" value="ECO:0007669"/>
    <property type="project" value="UniProtKB-KW"/>
</dbReference>
<evidence type="ECO:0000256" key="4">
    <source>
        <dbReference type="ARBA" id="ARBA00023172"/>
    </source>
</evidence>
<dbReference type="GO" id="GO:0003677">
    <property type="term" value="F:DNA binding"/>
    <property type="evidence" value="ECO:0007669"/>
    <property type="project" value="UniProtKB-UniRule"/>
</dbReference>
<comment type="similarity">
    <text evidence="1">Belongs to the 'phage' integrase family.</text>
</comment>
<sequence>MPPKKKAAPRTTRRSFGRLRQFRSGRWKASYTGPDGKLHEAPHTFAAQIDAEAWLTDRRRELDRDMWSPPPTTAQKKTRKRTTVTFSDYAQQWVDNRLVKGKPLAPRTKSHYGKLLAQHINPTFGTKPVATITRDDVDNWYRGLDAGTPTTRAHCYSLLKAVLETAVTVDKLLDANPCVIAGAGQADRKVKPQPLDHTELSTLVTSMPERFRAMTLLAAWGAMRFGELVELRRGDIAGDVVKIRRGAVRDGGTWIVGNPKSYAGKRDVVLPPNMIPALEHHLNTFVDKGQDALLFPADHGGHLQPSTLYRWFYKARTAAGRDDLRWHDLRHTGAVLAAQAGATLSELMERLGHSSPQAAMRYQHAARGRDRRIAELMAKALTDTQTD</sequence>
<dbReference type="GO" id="GO:0006310">
    <property type="term" value="P:DNA recombination"/>
    <property type="evidence" value="ECO:0007669"/>
    <property type="project" value="UniProtKB-KW"/>
</dbReference>
<evidence type="ECO:0000256" key="1">
    <source>
        <dbReference type="ARBA" id="ARBA00008857"/>
    </source>
</evidence>
<dbReference type="Proteomes" id="UP000255389">
    <property type="component" value="Unassembled WGS sequence"/>
</dbReference>
<dbReference type="Pfam" id="PF26003">
    <property type="entry name" value="Integrase_N_phage"/>
    <property type="match status" value="1"/>
</dbReference>
<dbReference type="InterPro" id="IPR050090">
    <property type="entry name" value="Tyrosine_recombinase_XerCD"/>
</dbReference>
<keyword evidence="2" id="KW-0229">DNA integration</keyword>
<dbReference type="AlphaFoldDB" id="A0A378U8P3"/>
<evidence type="ECO:0000256" key="5">
    <source>
        <dbReference type="PROSITE-ProRule" id="PRU01248"/>
    </source>
</evidence>
<dbReference type="Gene3D" id="1.10.443.10">
    <property type="entry name" value="Intergrase catalytic core"/>
    <property type="match status" value="1"/>
</dbReference>